<sequence>MERHGSGPLSATRLTSGLRLPLSMADFSRRGFRTDSPEQRAILEGHARNFLAGFNLAVSRWRDPHGALATIPDEERGFAYEGAGMFAGLLDLGTAGRARALSRLLAGPGDGYAHLVHVGAGWLFTVARVSAVVRLPRTPLLRWLAIDGSGFGEAYFGGVRALLRRAHRTPSPVWQARLAGCGRALWFIESGRPDGVADVIGRTPPDARPHLWCGAGLAAAYAGAVDDTGRERLAELAGEHRTHLLQGVVFAAGARVRAGIVPAHTRSACAQLIGVSAEEAAGWTDETSADLTATSDVHAYLEWKARLRNRIASRL</sequence>
<gene>
    <name evidence="1" type="ORF">SK803_43375</name>
</gene>
<reference evidence="1 2" key="1">
    <citation type="submission" date="2023-11" db="EMBL/GenBank/DDBJ databases">
        <title>Lentzea sokolovensis, sp. nov., Lentzea kristufkii, sp. nov., and Lentzea miocenensis, sp. nov., rare actinobacteria from Sokolov Coal Basin, Miocene lacustrine sediment, Czech Republic.</title>
        <authorList>
            <person name="Lara A."/>
            <person name="Kotroba L."/>
            <person name="Nouioui I."/>
            <person name="Neumann-Schaal M."/>
            <person name="Mast Y."/>
            <person name="Chronakova A."/>
        </authorList>
    </citation>
    <scope>NUCLEOTIDE SEQUENCE [LARGE SCALE GENOMIC DNA]</scope>
    <source>
        <strain evidence="1 2">BCCO 10_0856</strain>
    </source>
</reference>
<comment type="caution">
    <text evidence="1">The sequence shown here is derived from an EMBL/GenBank/DDBJ whole genome shotgun (WGS) entry which is preliminary data.</text>
</comment>
<dbReference type="RefSeq" id="WP_319972074.1">
    <property type="nucleotide sequence ID" value="NZ_JAXAVW010000055.1"/>
</dbReference>
<evidence type="ECO:0000313" key="1">
    <source>
        <dbReference type="EMBL" id="MDX8037075.1"/>
    </source>
</evidence>
<accession>A0ABU4TGA3</accession>
<protein>
    <submittedName>
        <fullName evidence="1">DUF1702 family protein</fullName>
    </submittedName>
</protein>
<proteinExistence type="predicted"/>
<organism evidence="1 2">
    <name type="scientific">Lentzea miocenica</name>
    <dbReference type="NCBI Taxonomy" id="3095431"/>
    <lineage>
        <taxon>Bacteria</taxon>
        <taxon>Bacillati</taxon>
        <taxon>Actinomycetota</taxon>
        <taxon>Actinomycetes</taxon>
        <taxon>Pseudonocardiales</taxon>
        <taxon>Pseudonocardiaceae</taxon>
        <taxon>Lentzea</taxon>
    </lineage>
</organism>
<keyword evidence="2" id="KW-1185">Reference proteome</keyword>
<evidence type="ECO:0000313" key="2">
    <source>
        <dbReference type="Proteomes" id="UP001285521"/>
    </source>
</evidence>
<dbReference type="Proteomes" id="UP001285521">
    <property type="component" value="Unassembled WGS sequence"/>
</dbReference>
<name>A0ABU4TGA3_9PSEU</name>
<dbReference type="Pfam" id="PF08012">
    <property type="entry name" value="DUF1702"/>
    <property type="match status" value="1"/>
</dbReference>
<dbReference type="InterPro" id="IPR012964">
    <property type="entry name" value="DUF1702"/>
</dbReference>
<dbReference type="EMBL" id="JAXAVW010000055">
    <property type="protein sequence ID" value="MDX8037075.1"/>
    <property type="molecule type" value="Genomic_DNA"/>
</dbReference>
<reference evidence="1 2" key="2">
    <citation type="submission" date="2023-11" db="EMBL/GenBank/DDBJ databases">
        <authorList>
            <person name="Lara A.C."/>
            <person name="Chronakova A."/>
        </authorList>
    </citation>
    <scope>NUCLEOTIDE SEQUENCE [LARGE SCALE GENOMIC DNA]</scope>
    <source>
        <strain evidence="1 2">BCCO 10_0856</strain>
    </source>
</reference>